<protein>
    <submittedName>
        <fullName evidence="2">Pyridoxamine 5'-phosphate oxidase family protein</fullName>
    </submittedName>
</protein>
<evidence type="ECO:0000313" key="2">
    <source>
        <dbReference type="EMBL" id="MFH0251906.1"/>
    </source>
</evidence>
<dbReference type="Proteomes" id="UP001607069">
    <property type="component" value="Unassembled WGS sequence"/>
</dbReference>
<dbReference type="Gene3D" id="2.30.110.10">
    <property type="entry name" value="Electron Transport, Fmn-binding Protein, Chain A"/>
    <property type="match status" value="1"/>
</dbReference>
<name>A0ABW7I155_9ACTN</name>
<proteinExistence type="predicted"/>
<dbReference type="InterPro" id="IPR012349">
    <property type="entry name" value="Split_barrel_FMN-bd"/>
</dbReference>
<dbReference type="Pfam" id="PF01243">
    <property type="entry name" value="PNPOx_N"/>
    <property type="match status" value="1"/>
</dbReference>
<evidence type="ECO:0000259" key="1">
    <source>
        <dbReference type="Pfam" id="PF01243"/>
    </source>
</evidence>
<sequence length="156" mass="17761">MTDTHPAPRTAEQRRRDVLKRLEEDVDAWVSTVNPDATPCLVPLSFLWSEGSLLISTRASRPTVRNLRAAGREARARVALGHTRDVVLIDARAEILDPGELPGREADAFAAKLGWDPREESGWVYLRLRPERLLAWREESELAGRELMRDGRWLTR</sequence>
<evidence type="ECO:0000313" key="3">
    <source>
        <dbReference type="Proteomes" id="UP001607069"/>
    </source>
</evidence>
<keyword evidence="3" id="KW-1185">Reference proteome</keyword>
<accession>A0ABW7I155</accession>
<dbReference type="EMBL" id="JBIHMK010000182">
    <property type="protein sequence ID" value="MFH0251906.1"/>
    <property type="molecule type" value="Genomic_DNA"/>
</dbReference>
<reference evidence="2 3" key="1">
    <citation type="submission" date="2024-10" db="EMBL/GenBank/DDBJ databases">
        <authorList>
            <person name="Cho J.-C."/>
        </authorList>
    </citation>
    <scope>NUCLEOTIDE SEQUENCE [LARGE SCALE GENOMIC DNA]</scope>
    <source>
        <strain evidence="2 3">KCTC29696</strain>
    </source>
</reference>
<dbReference type="RefSeq" id="WP_279948631.1">
    <property type="nucleotide sequence ID" value="NZ_BAABEN010000034.1"/>
</dbReference>
<gene>
    <name evidence="2" type="ORF">ACG5V6_27320</name>
</gene>
<comment type="caution">
    <text evidence="2">The sequence shown here is derived from an EMBL/GenBank/DDBJ whole genome shotgun (WGS) entry which is preliminary data.</text>
</comment>
<organism evidence="2 3">
    <name type="scientific">Streptomyces chitinivorans</name>
    <dbReference type="NCBI Taxonomy" id="1257027"/>
    <lineage>
        <taxon>Bacteria</taxon>
        <taxon>Bacillati</taxon>
        <taxon>Actinomycetota</taxon>
        <taxon>Actinomycetes</taxon>
        <taxon>Kitasatosporales</taxon>
        <taxon>Streptomycetaceae</taxon>
        <taxon>Streptomyces</taxon>
    </lineage>
</organism>
<feature type="domain" description="Pyridoxamine 5'-phosphate oxidase N-terminal" evidence="1">
    <location>
        <begin position="28"/>
        <end position="136"/>
    </location>
</feature>
<dbReference type="SUPFAM" id="SSF50475">
    <property type="entry name" value="FMN-binding split barrel"/>
    <property type="match status" value="1"/>
</dbReference>
<dbReference type="InterPro" id="IPR011576">
    <property type="entry name" value="Pyridox_Oxase_N"/>
</dbReference>